<comment type="caution">
    <text evidence="2">The sequence shown here is derived from an EMBL/GenBank/DDBJ whole genome shotgun (WGS) entry which is preliminary data.</text>
</comment>
<sequence length="525" mass="60452">MKKLPIGISTLANFIADGYVYVDKTPYVQMLTDRGKYYFLSRPRRFGKSLLVDTLHQLFAGNETLFRDLHIHPHWDWAVQYPVISISFAEGLLESRTALERRIQQILELNQEQLGVSCRHHQDPAACFGELIRNAKAKYGRDVVVLVDEYDKPILDNITHPEVAAEMRNGLRDLYSVIKGQDANIRFAFLTGVSKFSKVSLFSGLNNLEDITLDPRYSALCGYTQTELEHHFAEHLQGTDMAMVRSWYNGYNWLGESVYNPFDVLLFIAKGKKFLPYWFETATPSFLVDILRTRPFYLPDLEAVNMDYKALGDFDVDKIHLETLLFQTGYLTIKREMVDVPGSLPEYALTYPNNEVRYSLMGYLLDNYLTDTRPERSAIRQALIRNDFATLERHFRALFDNIAHQNYTNNPIANYEGYYASVMYAFLCSLSLDTRAEESSNKGRVDMALRLPFINGAKRVYIFEFKMVDGTEGDGSAMAQIKQQDYAAPYRDGQHRIFLVGMEFSAQVRNFVGFEWEEDGSSPNR</sequence>
<dbReference type="Proteomes" id="UP001308005">
    <property type="component" value="Unassembled WGS sequence"/>
</dbReference>
<evidence type="ECO:0000313" key="3">
    <source>
        <dbReference type="Proteomes" id="UP001308005"/>
    </source>
</evidence>
<dbReference type="InterPro" id="IPR018631">
    <property type="entry name" value="AAA-ATPase-like_dom"/>
</dbReference>
<protein>
    <submittedName>
        <fullName evidence="2">AAA family ATPase</fullName>
    </submittedName>
</protein>
<organism evidence="2 3">
    <name type="scientific">Candidatus Thiothrix phosphatis</name>
    <dbReference type="NCBI Taxonomy" id="3112415"/>
    <lineage>
        <taxon>Bacteria</taxon>
        <taxon>Pseudomonadati</taxon>
        <taxon>Pseudomonadota</taxon>
        <taxon>Gammaproteobacteria</taxon>
        <taxon>Thiotrichales</taxon>
        <taxon>Thiotrichaceae</taxon>
        <taxon>Thiothrix</taxon>
    </lineage>
</organism>
<dbReference type="PANTHER" id="PTHR34825:SF1">
    <property type="entry name" value="AAA-ATPASE-LIKE DOMAIN-CONTAINING PROTEIN"/>
    <property type="match status" value="1"/>
</dbReference>
<dbReference type="Pfam" id="PF08011">
    <property type="entry name" value="PDDEXK_9"/>
    <property type="match status" value="1"/>
</dbReference>
<name>A0ABU6CWF4_9GAMM</name>
<reference evidence="3" key="1">
    <citation type="submission" date="2023-07" db="EMBL/GenBank/DDBJ databases">
        <title>The carbon used by Thiothrix.</title>
        <authorList>
            <person name="Chen L."/>
        </authorList>
    </citation>
    <scope>NUCLEOTIDE SEQUENCE [LARGE SCALE GENOMIC DNA]</scope>
</reference>
<proteinExistence type="predicted"/>
<accession>A0ABU6CWF4</accession>
<dbReference type="PANTHER" id="PTHR34825">
    <property type="entry name" value="CONSERVED PROTEIN, WITH A WEAK D-GALACTARATE DEHYDRATASE/ALTRONATE HYDROLASE DOMAIN"/>
    <property type="match status" value="1"/>
</dbReference>
<dbReference type="RefSeq" id="WP_324694495.1">
    <property type="nucleotide sequence ID" value="NZ_JAYMYJ010000086.1"/>
</dbReference>
<keyword evidence="3" id="KW-1185">Reference proteome</keyword>
<dbReference type="InterPro" id="IPR012547">
    <property type="entry name" value="PDDEXK_9"/>
</dbReference>
<feature type="domain" description="AAA-ATPase-like" evidence="1">
    <location>
        <begin position="5"/>
        <end position="202"/>
    </location>
</feature>
<evidence type="ECO:0000313" key="2">
    <source>
        <dbReference type="EMBL" id="MEB4591110.1"/>
    </source>
</evidence>
<dbReference type="EMBL" id="JAYMYJ010000086">
    <property type="protein sequence ID" value="MEB4591110.1"/>
    <property type="molecule type" value="Genomic_DNA"/>
</dbReference>
<dbReference type="Pfam" id="PF09820">
    <property type="entry name" value="AAA-ATPase_like"/>
    <property type="match status" value="1"/>
</dbReference>
<evidence type="ECO:0000259" key="1">
    <source>
        <dbReference type="Pfam" id="PF09820"/>
    </source>
</evidence>
<gene>
    <name evidence="2" type="ORF">VSS37_08985</name>
</gene>